<dbReference type="InterPro" id="IPR036388">
    <property type="entry name" value="WH-like_DNA-bd_sf"/>
</dbReference>
<feature type="compositionally biased region" description="Polar residues" evidence="8">
    <location>
        <begin position="707"/>
        <end position="718"/>
    </location>
</feature>
<dbReference type="PROSITE" id="PS00434">
    <property type="entry name" value="HSF_DOMAIN"/>
    <property type="match status" value="1"/>
</dbReference>
<keyword evidence="5" id="KW-0804">Transcription</keyword>
<evidence type="ECO:0000313" key="10">
    <source>
        <dbReference type="EMBL" id="KAJ1734368.1"/>
    </source>
</evidence>
<dbReference type="OrthoDB" id="60033at2759"/>
<feature type="compositionally biased region" description="Polar residues" evidence="8">
    <location>
        <begin position="196"/>
        <end position="214"/>
    </location>
</feature>
<protein>
    <submittedName>
        <fullName evidence="10">Heat shock transcription factor</fullName>
    </submittedName>
</protein>
<feature type="region of interest" description="Disordered" evidence="8">
    <location>
        <begin position="664"/>
        <end position="718"/>
    </location>
</feature>
<dbReference type="InterPro" id="IPR036390">
    <property type="entry name" value="WH_DNA-bd_sf"/>
</dbReference>
<feature type="compositionally biased region" description="Polar residues" evidence="8">
    <location>
        <begin position="441"/>
        <end position="456"/>
    </location>
</feature>
<keyword evidence="11" id="KW-1185">Reference proteome</keyword>
<feature type="compositionally biased region" description="Low complexity" evidence="8">
    <location>
        <begin position="377"/>
        <end position="388"/>
    </location>
</feature>
<gene>
    <name evidence="10" type="primary">CTA8</name>
    <name evidence="10" type="ORF">LPJ61_001118</name>
</gene>
<dbReference type="FunFam" id="1.10.10.10:FF:000027">
    <property type="entry name" value="Heat shock transcription factor 1"/>
    <property type="match status" value="1"/>
</dbReference>
<feature type="region of interest" description="Disordered" evidence="8">
    <location>
        <begin position="348"/>
        <end position="456"/>
    </location>
</feature>
<evidence type="ECO:0000256" key="7">
    <source>
        <dbReference type="RuleBase" id="RU004020"/>
    </source>
</evidence>
<dbReference type="PRINTS" id="PR00056">
    <property type="entry name" value="HSFDOMAIN"/>
</dbReference>
<evidence type="ECO:0000256" key="5">
    <source>
        <dbReference type="ARBA" id="ARBA00023163"/>
    </source>
</evidence>
<evidence type="ECO:0000256" key="8">
    <source>
        <dbReference type="SAM" id="MobiDB-lite"/>
    </source>
</evidence>
<dbReference type="PANTHER" id="PTHR10015">
    <property type="entry name" value="HEAT SHOCK TRANSCRIPTION FACTOR"/>
    <property type="match status" value="1"/>
</dbReference>
<dbReference type="SMART" id="SM00415">
    <property type="entry name" value="HSF"/>
    <property type="match status" value="1"/>
</dbReference>
<dbReference type="PANTHER" id="PTHR10015:SF427">
    <property type="entry name" value="HEAT SHOCK FACTOR PROTEIN"/>
    <property type="match status" value="1"/>
</dbReference>
<dbReference type="Pfam" id="PF00447">
    <property type="entry name" value="HSF_DNA-bind"/>
    <property type="match status" value="1"/>
</dbReference>
<keyword evidence="3" id="KW-0805">Transcription regulation</keyword>
<feature type="domain" description="HSF-type DNA-binding" evidence="9">
    <location>
        <begin position="60"/>
        <end position="84"/>
    </location>
</feature>
<keyword evidence="6" id="KW-0539">Nucleus</keyword>
<evidence type="ECO:0000256" key="2">
    <source>
        <dbReference type="ARBA" id="ARBA00006403"/>
    </source>
</evidence>
<feature type="compositionally biased region" description="Polar residues" evidence="8">
    <location>
        <begin position="603"/>
        <end position="618"/>
    </location>
</feature>
<name>A0A9W8D0E3_9FUNG</name>
<sequence length="718" mass="76071">MNGLVSRRATNLHRNITVTPFLNKLYNMVDDSASDDHIRWSAEGNSFVVVRHEDFAKEVLPRFFKHNNFSSFVRQLNMYGFHKVPHLQQGGLMADSPDAESWEFSNENFQRGQPDLLHFIRRKKGNKDSAAAAHDAAVDLGLANDDTPPVQDSDGDGDDGGFDDAEALPSAESVATAIAAAVSAAATTAPSQAYSGTATEQQPAKNAPPVSTKSAEPGGIRARASRTPAINISKVLKEIQVIRDHQMTISSDIKQLQGENQSLWMQARTTEERYIKHQKTIDKILRFLATVYSADARYSEIRPPLRRLISHSAQPRSDDGGDSSADEHSVHGSSTPWVQSVFEEMDFPDSLSAGQPPDKRRRTEERSRPANIYEMPPDAATPARATDQQARHAGAADPSDCERSMGRKAQNPHQPSTALTRIQPWNLLASPPPSRRAPSDTVLSGSRDNSRLKAQSESINQLSEKVDSLGHSLESLTRQLNSGLLSQLLASQQSLPAGTIALAGGPDPTTFASSVMPRDVLANISGPLTTASLGMSPNDLEALLATDALGSLELPLGGVGLLPSSQAQLPVQQAGPSMPSGADIAPFLGASHSTPGAVLATDPASSGPTQPAGSSGSNYEDAGLFDGLALNSLQNMLKSTTSKDYQRLMQSLLEMANDPTDAHLLAGGDASGGADDLHNPGASPFLDFVDPNADAGVANDSAAEASPTGSNASGAATP</sequence>
<dbReference type="EMBL" id="JANBOI010000079">
    <property type="protein sequence ID" value="KAJ1734368.1"/>
    <property type="molecule type" value="Genomic_DNA"/>
</dbReference>
<evidence type="ECO:0000259" key="9">
    <source>
        <dbReference type="PROSITE" id="PS00434"/>
    </source>
</evidence>
<evidence type="ECO:0000256" key="6">
    <source>
        <dbReference type="ARBA" id="ARBA00023242"/>
    </source>
</evidence>
<organism evidence="10 11">
    <name type="scientific">Coemansia biformis</name>
    <dbReference type="NCBI Taxonomy" id="1286918"/>
    <lineage>
        <taxon>Eukaryota</taxon>
        <taxon>Fungi</taxon>
        <taxon>Fungi incertae sedis</taxon>
        <taxon>Zoopagomycota</taxon>
        <taxon>Kickxellomycotina</taxon>
        <taxon>Kickxellomycetes</taxon>
        <taxon>Kickxellales</taxon>
        <taxon>Kickxellaceae</taxon>
        <taxon>Coemansia</taxon>
    </lineage>
</organism>
<feature type="compositionally biased region" description="Acidic residues" evidence="8">
    <location>
        <begin position="153"/>
        <end position="166"/>
    </location>
</feature>
<feature type="region of interest" description="Disordered" evidence="8">
    <location>
        <begin position="193"/>
        <end position="226"/>
    </location>
</feature>
<feature type="region of interest" description="Disordered" evidence="8">
    <location>
        <begin position="595"/>
        <end position="619"/>
    </location>
</feature>
<dbReference type="GO" id="GO:0003700">
    <property type="term" value="F:DNA-binding transcription factor activity"/>
    <property type="evidence" value="ECO:0007669"/>
    <property type="project" value="InterPro"/>
</dbReference>
<comment type="subcellular location">
    <subcellularLocation>
        <location evidence="1">Nucleus</location>
    </subcellularLocation>
</comment>
<dbReference type="AlphaFoldDB" id="A0A9W8D0E3"/>
<comment type="similarity">
    <text evidence="2 7">Belongs to the HSF family.</text>
</comment>
<feature type="compositionally biased region" description="Basic and acidic residues" evidence="8">
    <location>
        <begin position="357"/>
        <end position="368"/>
    </location>
</feature>
<evidence type="ECO:0000313" key="11">
    <source>
        <dbReference type="Proteomes" id="UP001143981"/>
    </source>
</evidence>
<comment type="caution">
    <text evidence="10">The sequence shown here is derived from an EMBL/GenBank/DDBJ whole genome shotgun (WGS) entry which is preliminary data.</text>
</comment>
<evidence type="ECO:0000256" key="4">
    <source>
        <dbReference type="ARBA" id="ARBA00023125"/>
    </source>
</evidence>
<proteinExistence type="inferred from homology"/>
<dbReference type="GO" id="GO:0043565">
    <property type="term" value="F:sequence-specific DNA binding"/>
    <property type="evidence" value="ECO:0007669"/>
    <property type="project" value="InterPro"/>
</dbReference>
<feature type="compositionally biased region" description="Polar residues" evidence="8">
    <location>
        <begin position="411"/>
        <end position="420"/>
    </location>
</feature>
<evidence type="ECO:0000256" key="3">
    <source>
        <dbReference type="ARBA" id="ARBA00023015"/>
    </source>
</evidence>
<reference evidence="10" key="1">
    <citation type="submission" date="2022-07" db="EMBL/GenBank/DDBJ databases">
        <title>Phylogenomic reconstructions and comparative analyses of Kickxellomycotina fungi.</title>
        <authorList>
            <person name="Reynolds N.K."/>
            <person name="Stajich J.E."/>
            <person name="Barry K."/>
            <person name="Grigoriev I.V."/>
            <person name="Crous P."/>
            <person name="Smith M.E."/>
        </authorList>
    </citation>
    <scope>NUCLEOTIDE SEQUENCE</scope>
    <source>
        <strain evidence="10">BCRC 34381</strain>
    </source>
</reference>
<evidence type="ECO:0000256" key="1">
    <source>
        <dbReference type="ARBA" id="ARBA00004123"/>
    </source>
</evidence>
<feature type="compositionally biased region" description="Low complexity" evidence="8">
    <location>
        <begin position="664"/>
        <end position="674"/>
    </location>
</feature>
<feature type="region of interest" description="Disordered" evidence="8">
    <location>
        <begin position="309"/>
        <end position="334"/>
    </location>
</feature>
<keyword evidence="10" id="KW-0346">Stress response</keyword>
<accession>A0A9W8D0E3</accession>
<dbReference type="Gene3D" id="1.10.10.10">
    <property type="entry name" value="Winged helix-like DNA-binding domain superfamily/Winged helix DNA-binding domain"/>
    <property type="match status" value="1"/>
</dbReference>
<feature type="region of interest" description="Disordered" evidence="8">
    <location>
        <begin position="141"/>
        <end position="166"/>
    </location>
</feature>
<dbReference type="SUPFAM" id="SSF46785">
    <property type="entry name" value="Winged helix' DNA-binding domain"/>
    <property type="match status" value="1"/>
</dbReference>
<dbReference type="InterPro" id="IPR000232">
    <property type="entry name" value="HSF_DNA-bd"/>
</dbReference>
<dbReference type="GO" id="GO:0005634">
    <property type="term" value="C:nucleus"/>
    <property type="evidence" value="ECO:0007669"/>
    <property type="project" value="UniProtKB-SubCell"/>
</dbReference>
<keyword evidence="4" id="KW-0238">DNA-binding</keyword>
<dbReference type="Proteomes" id="UP001143981">
    <property type="component" value="Unassembled WGS sequence"/>
</dbReference>